<reference evidence="1" key="1">
    <citation type="journal article" date="2020" name="Nature">
        <title>Giant virus diversity and host interactions through global metagenomics.</title>
        <authorList>
            <person name="Schulz F."/>
            <person name="Roux S."/>
            <person name="Paez-Espino D."/>
            <person name="Jungbluth S."/>
            <person name="Walsh D.A."/>
            <person name="Denef V.J."/>
            <person name="McMahon K.D."/>
            <person name="Konstantinidis K.T."/>
            <person name="Eloe-Fadrosh E.A."/>
            <person name="Kyrpides N.C."/>
            <person name="Woyke T."/>
        </authorList>
    </citation>
    <scope>NUCLEOTIDE SEQUENCE</scope>
    <source>
        <strain evidence="1">GVMAG-S-1062768-28</strain>
    </source>
</reference>
<evidence type="ECO:0000313" key="1">
    <source>
        <dbReference type="EMBL" id="QHU08210.1"/>
    </source>
</evidence>
<proteinExistence type="predicted"/>
<protein>
    <submittedName>
        <fullName evidence="1">Uncharacterized protein</fullName>
    </submittedName>
</protein>
<dbReference type="EMBL" id="MN740695">
    <property type="protein sequence ID" value="QHU08210.1"/>
    <property type="molecule type" value="Genomic_DNA"/>
</dbReference>
<dbReference type="AlphaFoldDB" id="A0A6C0JU32"/>
<organism evidence="1">
    <name type="scientific">viral metagenome</name>
    <dbReference type="NCBI Taxonomy" id="1070528"/>
    <lineage>
        <taxon>unclassified sequences</taxon>
        <taxon>metagenomes</taxon>
        <taxon>organismal metagenomes</taxon>
    </lineage>
</organism>
<name>A0A6C0JU32_9ZZZZ</name>
<sequence>MSTTIDHCEKIWQDVCKGKYVFPQDTYTFFFSQATHGFSNVLFKINQVNNDIRNWITTTIDKFVYTDTVGFCAFTTNMLKWTDIMGYAYAYISRISPDALVIKNIVSFHLVDLVTQNLTSLMKEPTDDLLTLLFSLKPFTSAEEWYVWKLSFILPDTRPDTKTIWT</sequence>
<accession>A0A6C0JU32</accession>